<dbReference type="Gene3D" id="3.30.559.10">
    <property type="entry name" value="Chloramphenicol acetyltransferase-like domain"/>
    <property type="match status" value="1"/>
</dbReference>
<protein>
    <submittedName>
        <fullName evidence="3">Shikimate O-hydroxycinnamoyltransferase</fullName>
    </submittedName>
</protein>
<proteinExistence type="inferred from homology"/>
<dbReference type="RefSeq" id="XP_017982804.1">
    <property type="nucleotide sequence ID" value="XM_018127315.1"/>
</dbReference>
<evidence type="ECO:0000313" key="2">
    <source>
        <dbReference type="Proteomes" id="UP000694886"/>
    </source>
</evidence>
<organism evidence="2 3">
    <name type="scientific">Theobroma cacao</name>
    <name type="common">Cacao</name>
    <name type="synonym">Cocoa</name>
    <dbReference type="NCBI Taxonomy" id="3641"/>
    <lineage>
        <taxon>Eukaryota</taxon>
        <taxon>Viridiplantae</taxon>
        <taxon>Streptophyta</taxon>
        <taxon>Embryophyta</taxon>
        <taxon>Tracheophyta</taxon>
        <taxon>Spermatophyta</taxon>
        <taxon>Magnoliopsida</taxon>
        <taxon>eudicotyledons</taxon>
        <taxon>Gunneridae</taxon>
        <taxon>Pentapetalae</taxon>
        <taxon>rosids</taxon>
        <taxon>malvids</taxon>
        <taxon>Malvales</taxon>
        <taxon>Malvaceae</taxon>
        <taxon>Byttnerioideae</taxon>
        <taxon>Theobroma</taxon>
    </lineage>
</organism>
<dbReference type="Pfam" id="PF02458">
    <property type="entry name" value="Transferase"/>
    <property type="match status" value="1"/>
</dbReference>
<reference evidence="2" key="1">
    <citation type="journal article" date="1997" name="Nucleic Acids Res.">
        <title>tRNAscan-SE: a program for improved detection of transfer RNA genes in genomic sequence.</title>
        <authorList>
            <person name="Lowe T.M."/>
            <person name="Eddy S.R."/>
        </authorList>
    </citation>
    <scope>NUCLEOTIDE SEQUENCE [LARGE SCALE GENOMIC DNA]</scope>
    <source>
        <strain evidence="2">r\B97-61/B2</strain>
    </source>
</reference>
<dbReference type="AlphaFoldDB" id="A0AB32WUH5"/>
<comment type="similarity">
    <text evidence="1">Belongs to the plant acyltransferase family.</text>
</comment>
<dbReference type="GeneID" id="108663442"/>
<reference evidence="3" key="2">
    <citation type="submission" date="2025-08" db="UniProtKB">
        <authorList>
            <consortium name="RefSeq"/>
        </authorList>
    </citation>
    <scope>IDENTIFICATION</scope>
</reference>
<dbReference type="PANTHER" id="PTHR31642">
    <property type="entry name" value="TRICHOTHECENE 3-O-ACETYLTRANSFERASE"/>
    <property type="match status" value="1"/>
</dbReference>
<accession>A0AB32WUH5</accession>
<dbReference type="KEGG" id="tcc:108663442"/>
<sequence length="184" mass="20730">MEITVKGSSLVRPAKETPKESHKVSNLDMVMAPYYATQVYFYKPNGSSDFFKGQVLKEALSKTLVPFYPMAGRLGSDENGRSEIICNAEGVLWVEAETTCAVDDLGNFAPSLKLRQLVPTVDYSKDTFSHPLFIGPGNCFQMRWSLSWNTNSPQFCRWHNFPSPHQQLVRDSKRLAPNQQGATY</sequence>
<dbReference type="InterPro" id="IPR023213">
    <property type="entry name" value="CAT-like_dom_sf"/>
</dbReference>
<name>A0AB32WUH5_THECC</name>
<evidence type="ECO:0000256" key="1">
    <source>
        <dbReference type="ARBA" id="ARBA00009861"/>
    </source>
</evidence>
<dbReference type="Proteomes" id="UP000694886">
    <property type="component" value="Chromosome 9"/>
</dbReference>
<dbReference type="Gramene" id="Tc09v2_t002480.1">
    <property type="protein sequence ID" value="Tc09v2_p002480.1"/>
    <property type="gene ID" value="Tc09v2_g002480"/>
</dbReference>
<gene>
    <name evidence="3" type="primary">LOC108663442</name>
</gene>
<dbReference type="PANTHER" id="PTHR31642:SF188">
    <property type="entry name" value="SHIKIMATE O-HYDROXYCINNAMOYLTRANSFERASE-LIKE"/>
    <property type="match status" value="1"/>
</dbReference>
<evidence type="ECO:0000313" key="3">
    <source>
        <dbReference type="RefSeq" id="XP_017982804.1"/>
    </source>
</evidence>
<dbReference type="InterPro" id="IPR050317">
    <property type="entry name" value="Plant_Fungal_Acyltransferase"/>
</dbReference>